<dbReference type="EMBL" id="JANBVO010000033">
    <property type="protein sequence ID" value="KAJ9137722.1"/>
    <property type="molecule type" value="Genomic_DNA"/>
</dbReference>
<evidence type="ECO:0000313" key="4">
    <source>
        <dbReference type="Proteomes" id="UP001174694"/>
    </source>
</evidence>
<dbReference type="Proteomes" id="UP001174694">
    <property type="component" value="Unassembled WGS sequence"/>
</dbReference>
<accession>A0AA38RRQ5</accession>
<feature type="region of interest" description="Disordered" evidence="2">
    <location>
        <begin position="231"/>
        <end position="275"/>
    </location>
</feature>
<comment type="caution">
    <text evidence="3">The sequence shown here is derived from an EMBL/GenBank/DDBJ whole genome shotgun (WGS) entry which is preliminary data.</text>
</comment>
<reference evidence="3" key="1">
    <citation type="submission" date="2022-07" db="EMBL/GenBank/DDBJ databases">
        <title>Fungi with potential for degradation of polypropylene.</title>
        <authorList>
            <person name="Gostincar C."/>
        </authorList>
    </citation>
    <scope>NUCLEOTIDE SEQUENCE</scope>
    <source>
        <strain evidence="3">EXF-13308</strain>
    </source>
</reference>
<keyword evidence="1" id="KW-0175">Coiled coil</keyword>
<name>A0AA38RRQ5_9PEZI</name>
<protein>
    <submittedName>
        <fullName evidence="3">Uncharacterized protein</fullName>
    </submittedName>
</protein>
<dbReference type="AlphaFoldDB" id="A0AA38RRQ5"/>
<proteinExistence type="predicted"/>
<sequence length="275" mass="31219">MHDIYRGGCRATFSIWKAQPVGNKWRSIPVTKDQMFIDENGQTVKDCIMRLSLKDFVCEEKEHRLGDFEDVPLEISSTKLHCIFNDAFGEHVMDEAEQVIDRLTEKAGDALTKTFTAKKLIQEERMEDVEKGTVMAKKVLANVRNIISEVGNYIVQLRSSMEDMEAKMDKVDDKMDDLKDRRIKVEKRAAEVETKIAEVETKMAEIRAEEEKIIEADEAVDSQQVIPEEGIAGATGMDDAITPEAFQPQPVTPRTPDQRSMGSRLRSALRLSPKR</sequence>
<gene>
    <name evidence="3" type="ORF">NKR23_g8949</name>
</gene>
<dbReference type="Gene3D" id="1.20.1260.80">
    <property type="match status" value="1"/>
</dbReference>
<feature type="coiled-coil region" evidence="1">
    <location>
        <begin position="154"/>
        <end position="219"/>
    </location>
</feature>
<evidence type="ECO:0000256" key="1">
    <source>
        <dbReference type="SAM" id="Coils"/>
    </source>
</evidence>
<evidence type="ECO:0000313" key="3">
    <source>
        <dbReference type="EMBL" id="KAJ9137722.1"/>
    </source>
</evidence>
<organism evidence="3 4">
    <name type="scientific">Pleurostoma richardsiae</name>
    <dbReference type="NCBI Taxonomy" id="41990"/>
    <lineage>
        <taxon>Eukaryota</taxon>
        <taxon>Fungi</taxon>
        <taxon>Dikarya</taxon>
        <taxon>Ascomycota</taxon>
        <taxon>Pezizomycotina</taxon>
        <taxon>Sordariomycetes</taxon>
        <taxon>Sordariomycetidae</taxon>
        <taxon>Calosphaeriales</taxon>
        <taxon>Pleurostomataceae</taxon>
        <taxon>Pleurostoma</taxon>
    </lineage>
</organism>
<evidence type="ECO:0000256" key="2">
    <source>
        <dbReference type="SAM" id="MobiDB-lite"/>
    </source>
</evidence>
<keyword evidence="4" id="KW-1185">Reference proteome</keyword>